<dbReference type="Proteomes" id="UP000001510">
    <property type="component" value="Chromosome"/>
</dbReference>
<proteinExistence type="predicted"/>
<gene>
    <name evidence="1" type="ordered locus">MAE_15910</name>
</gene>
<dbReference type="PaxDb" id="449447-MAE_15910"/>
<reference evidence="1 2" key="1">
    <citation type="journal article" date="2007" name="DNA Res.">
        <title>Complete genomic structure of the bloom-forming toxic cyanobacterium Microcystis aeruginosa NIES-843.</title>
        <authorList>
            <person name="Kaneko T."/>
            <person name="Nakajima N."/>
            <person name="Okamoto S."/>
            <person name="Suzuki I."/>
            <person name="Tanabe Y."/>
            <person name="Tamaoki M."/>
            <person name="Nakamura Y."/>
            <person name="Kasai F."/>
            <person name="Watanabe A."/>
            <person name="Kawashima K."/>
            <person name="Kishida Y."/>
            <person name="Ono A."/>
            <person name="Shimizu Y."/>
            <person name="Takahashi C."/>
            <person name="Minami C."/>
            <person name="Fujishiro T."/>
            <person name="Kohara M."/>
            <person name="Katoh M."/>
            <person name="Nakazaki N."/>
            <person name="Nakayama S."/>
            <person name="Yamada M."/>
            <person name="Tabata S."/>
            <person name="Watanabe M.M."/>
        </authorList>
    </citation>
    <scope>NUCLEOTIDE SEQUENCE [LARGE SCALE GENOMIC DNA]</scope>
    <source>
        <strain evidence="2">NIES-843 / IAM M-247</strain>
    </source>
</reference>
<dbReference type="KEGG" id="mar:MAE_15910"/>
<sequence>MGSGQENFYADPPVDHLSLWSSPDRVTGWSINGNFVQRTTALTFLLNRLGKNQLTIIR</sequence>
<evidence type="ECO:0000313" key="2">
    <source>
        <dbReference type="Proteomes" id="UP000001510"/>
    </source>
</evidence>
<dbReference type="HOGENOM" id="CLU_2974386_0_0_3"/>
<keyword evidence="2" id="KW-1185">Reference proteome</keyword>
<dbReference type="EMBL" id="AP009552">
    <property type="protein sequence ID" value="BAG01413.1"/>
    <property type="molecule type" value="Genomic_DNA"/>
</dbReference>
<accession>B0JV79</accession>
<name>B0JV79_MICAN</name>
<evidence type="ECO:0000313" key="1">
    <source>
        <dbReference type="EMBL" id="BAG01413.1"/>
    </source>
</evidence>
<dbReference type="EnsemblBacteria" id="BAG01413">
    <property type="protein sequence ID" value="BAG01413"/>
    <property type="gene ID" value="MAE_15910"/>
</dbReference>
<protein>
    <submittedName>
        <fullName evidence="1">Uncharacterized protein</fullName>
    </submittedName>
</protein>
<organism evidence="1 2">
    <name type="scientific">Microcystis aeruginosa (strain NIES-843 / IAM M-2473)</name>
    <dbReference type="NCBI Taxonomy" id="449447"/>
    <lineage>
        <taxon>Bacteria</taxon>
        <taxon>Bacillati</taxon>
        <taxon>Cyanobacteriota</taxon>
        <taxon>Cyanophyceae</taxon>
        <taxon>Oscillatoriophycideae</taxon>
        <taxon>Chroococcales</taxon>
        <taxon>Microcystaceae</taxon>
        <taxon>Microcystis</taxon>
    </lineage>
</organism>
<dbReference type="AlphaFoldDB" id="B0JV79"/>